<feature type="transmembrane region" description="Helical" evidence="6">
    <location>
        <begin position="593"/>
        <end position="616"/>
    </location>
</feature>
<comment type="similarity">
    <text evidence="2 6">Belongs to the multi antimicrobial extrusion (MATE) (TC 2.A.66.1) family.</text>
</comment>
<evidence type="ECO:0000313" key="9">
    <source>
        <dbReference type="Proteomes" id="UP000237347"/>
    </source>
</evidence>
<proteinExistence type="inferred from homology"/>
<evidence type="ECO:0000256" key="3">
    <source>
        <dbReference type="ARBA" id="ARBA00022692"/>
    </source>
</evidence>
<dbReference type="NCBIfam" id="TIGR00797">
    <property type="entry name" value="matE"/>
    <property type="match status" value="1"/>
</dbReference>
<feature type="transmembrane region" description="Helical" evidence="6">
    <location>
        <begin position="291"/>
        <end position="309"/>
    </location>
</feature>
<evidence type="ECO:0000256" key="1">
    <source>
        <dbReference type="ARBA" id="ARBA00004141"/>
    </source>
</evidence>
<feature type="transmembrane region" description="Helical" evidence="6">
    <location>
        <begin position="748"/>
        <end position="770"/>
    </location>
</feature>
<keyword evidence="9" id="KW-1185">Reference proteome</keyword>
<gene>
    <name evidence="8" type="primary">DTX27_1</name>
    <name evidence="8" type="ORF">CFP56_041442</name>
</gene>
<feature type="region of interest" description="Disordered" evidence="7">
    <location>
        <begin position="785"/>
        <end position="805"/>
    </location>
</feature>
<dbReference type="Pfam" id="PF01554">
    <property type="entry name" value="MatE"/>
    <property type="match status" value="3"/>
</dbReference>
<dbReference type="PANTHER" id="PTHR11206">
    <property type="entry name" value="MULTIDRUG RESISTANCE PROTEIN"/>
    <property type="match status" value="1"/>
</dbReference>
<comment type="subcellular location">
    <subcellularLocation>
        <location evidence="1">Membrane</location>
        <topology evidence="1">Multi-pass membrane protein</topology>
    </subcellularLocation>
</comment>
<feature type="region of interest" description="Disordered" evidence="7">
    <location>
        <begin position="1"/>
        <end position="20"/>
    </location>
</feature>
<dbReference type="EMBL" id="PKMF04000085">
    <property type="protein sequence ID" value="KAK7851584.1"/>
    <property type="molecule type" value="Genomic_DNA"/>
</dbReference>
<keyword evidence="4 6" id="KW-1133">Transmembrane helix</keyword>
<sequence length="805" mass="88317">MGSINEPLLPESTTTEVGLKDEEKKDLSSRVWIESKKLWQIVGPAIFSRIASYTMNVVTQAFAGHLGEVELAAISIANTVILGMASALETLCGQAFGAKRYHMLGIYMQRSWIVLVLCCFLLLPFYVFASPLLKLIGQPDDVAEASGVVACWLIPLHFSFAFQFPLQRFLQSQLKNIVIAWVSLVGLSVNVLTSWLFIYVLDLGLVGAALALDISWWVLVFGLYGYTAFGGCPLTWHGFSTEAFSGLWQFLKLSAASGNWYYRILILMTGFLQNATLAVDALSICMTINGWEMMIPLAFFAATGVRVANELGAGNGKAAQFATIVSVIQSSVIGIFFCVLIMILHDKYAYLFTSTTEVLEAVDKLTEWLLDRDGRHGLHIINEPLLPESTTTEVGLKDEEKKDLSSRVWIESKKLWQIVGPAIFSRIASYTMNVVTQAFAGHLGEVELAAISIANTVILGMASALETLCGQAFGAKRYHMLGIYMQRSWIVLVLCCFLLLPFYVFASPLLKLIGQPDDVAEASGVVACWLIPLHFSFAFQFPLQRFLQSQLKNIVIAWVSLVGLSVNVLTSWLFIYVLDLGLVGAALALDISWWVLVFGLYGYTAFGGCPLTWHGFSTEAFSGLWQFLKLSAASGNWYYRILILMTGFLQNATLAVDAFMTINGWEMMIPLAFFAATGVRVANELGAGNGKAAQFATIVSVIQSSVIGVAVGSGWQAWVAYVNLGCYYVIGLPLGLLMGLVFDLGVMGIWGGMILGGTAIQTVILAIITARCDWEKEAEKASIRVNKWSSPNPQDEEEDQSEVQQ</sequence>
<dbReference type="GO" id="GO:0015297">
    <property type="term" value="F:antiporter activity"/>
    <property type="evidence" value="ECO:0007669"/>
    <property type="project" value="InterPro"/>
</dbReference>
<feature type="transmembrane region" description="Helical" evidence="6">
    <location>
        <begin position="448"/>
        <end position="468"/>
    </location>
</feature>
<feature type="transmembrane region" description="Helical" evidence="6">
    <location>
        <begin position="260"/>
        <end position="279"/>
    </location>
</feature>
<accession>A0AAW0LKV5</accession>
<feature type="transmembrane region" description="Helical" evidence="6">
    <location>
        <begin position="178"/>
        <end position="201"/>
    </location>
</feature>
<organism evidence="8 9">
    <name type="scientific">Quercus suber</name>
    <name type="common">Cork oak</name>
    <dbReference type="NCBI Taxonomy" id="58331"/>
    <lineage>
        <taxon>Eukaryota</taxon>
        <taxon>Viridiplantae</taxon>
        <taxon>Streptophyta</taxon>
        <taxon>Embryophyta</taxon>
        <taxon>Tracheophyta</taxon>
        <taxon>Spermatophyta</taxon>
        <taxon>Magnoliopsida</taxon>
        <taxon>eudicotyledons</taxon>
        <taxon>Gunneridae</taxon>
        <taxon>Pentapetalae</taxon>
        <taxon>rosids</taxon>
        <taxon>fabids</taxon>
        <taxon>Fagales</taxon>
        <taxon>Fagaceae</taxon>
        <taxon>Quercus</taxon>
    </lineage>
</organism>
<keyword evidence="5 6" id="KW-0472">Membrane</keyword>
<comment type="caution">
    <text evidence="8">The sequence shown here is derived from an EMBL/GenBank/DDBJ whole genome shotgun (WGS) entry which is preliminary data.</text>
</comment>
<evidence type="ECO:0000256" key="6">
    <source>
        <dbReference type="RuleBase" id="RU004914"/>
    </source>
</evidence>
<evidence type="ECO:0000256" key="7">
    <source>
        <dbReference type="SAM" id="MobiDB-lite"/>
    </source>
</evidence>
<dbReference type="Proteomes" id="UP000237347">
    <property type="component" value="Unassembled WGS sequence"/>
</dbReference>
<evidence type="ECO:0000256" key="4">
    <source>
        <dbReference type="ARBA" id="ARBA00022989"/>
    </source>
</evidence>
<evidence type="ECO:0000256" key="2">
    <source>
        <dbReference type="ARBA" id="ARBA00010199"/>
    </source>
</evidence>
<reference evidence="8 9" key="1">
    <citation type="journal article" date="2018" name="Sci. Data">
        <title>The draft genome sequence of cork oak.</title>
        <authorList>
            <person name="Ramos A.M."/>
            <person name="Usie A."/>
            <person name="Barbosa P."/>
            <person name="Barros P.M."/>
            <person name="Capote T."/>
            <person name="Chaves I."/>
            <person name="Simoes F."/>
            <person name="Abreu I."/>
            <person name="Carrasquinho I."/>
            <person name="Faro C."/>
            <person name="Guimaraes J.B."/>
            <person name="Mendonca D."/>
            <person name="Nobrega F."/>
            <person name="Rodrigues L."/>
            <person name="Saibo N.J.M."/>
            <person name="Varela M.C."/>
            <person name="Egas C."/>
            <person name="Matos J."/>
            <person name="Miguel C.M."/>
            <person name="Oliveira M.M."/>
            <person name="Ricardo C.P."/>
            <person name="Goncalves S."/>
        </authorList>
    </citation>
    <scope>NUCLEOTIDE SEQUENCE [LARGE SCALE GENOMIC DNA]</scope>
    <source>
        <strain evidence="9">cv. HL8</strain>
    </source>
</reference>
<feature type="transmembrane region" description="Helical" evidence="6">
    <location>
        <begin position="321"/>
        <end position="344"/>
    </location>
</feature>
<evidence type="ECO:0000256" key="5">
    <source>
        <dbReference type="ARBA" id="ARBA00023136"/>
    </source>
</evidence>
<dbReference type="InterPro" id="IPR002528">
    <property type="entry name" value="MATE_fam"/>
</dbReference>
<feature type="transmembrane region" description="Helical" evidence="6">
    <location>
        <begin position="216"/>
        <end position="239"/>
    </location>
</feature>
<dbReference type="GO" id="GO:1990961">
    <property type="term" value="P:xenobiotic detoxification by transmembrane export across the plasma membrane"/>
    <property type="evidence" value="ECO:0007669"/>
    <property type="project" value="InterPro"/>
</dbReference>
<dbReference type="AlphaFoldDB" id="A0AAW0LKV5"/>
<dbReference type="GO" id="GO:0016020">
    <property type="term" value="C:membrane"/>
    <property type="evidence" value="ECO:0007669"/>
    <property type="project" value="UniProtKB-SubCell"/>
</dbReference>
<name>A0AAW0LKV5_QUESU</name>
<feature type="transmembrane region" description="Helical" evidence="6">
    <location>
        <begin position="71"/>
        <end position="91"/>
    </location>
</feature>
<feature type="transmembrane region" description="Helical" evidence="6">
    <location>
        <begin position="555"/>
        <end position="578"/>
    </location>
</feature>
<feature type="transmembrane region" description="Helical" evidence="6">
    <location>
        <begin position="145"/>
        <end position="166"/>
    </location>
</feature>
<feature type="transmembrane region" description="Helical" evidence="6">
    <location>
        <begin position="692"/>
        <end position="711"/>
    </location>
</feature>
<dbReference type="GO" id="GO:0042910">
    <property type="term" value="F:xenobiotic transmembrane transporter activity"/>
    <property type="evidence" value="ECO:0007669"/>
    <property type="project" value="InterPro"/>
</dbReference>
<feature type="transmembrane region" description="Helical" evidence="6">
    <location>
        <begin position="522"/>
        <end position="543"/>
    </location>
</feature>
<dbReference type="CDD" id="cd13132">
    <property type="entry name" value="MATE_eukaryotic"/>
    <property type="match status" value="2"/>
</dbReference>
<feature type="compositionally biased region" description="Acidic residues" evidence="7">
    <location>
        <begin position="794"/>
        <end position="805"/>
    </location>
</feature>
<feature type="transmembrane region" description="Helical" evidence="6">
    <location>
        <begin position="718"/>
        <end position="742"/>
    </location>
</feature>
<feature type="transmembrane region" description="Helical" evidence="6">
    <location>
        <begin position="489"/>
        <end position="510"/>
    </location>
</feature>
<feature type="transmembrane region" description="Helical" evidence="6">
    <location>
        <begin position="637"/>
        <end position="662"/>
    </location>
</feature>
<dbReference type="InterPro" id="IPR045069">
    <property type="entry name" value="MATE_euk"/>
</dbReference>
<evidence type="ECO:0000313" key="8">
    <source>
        <dbReference type="EMBL" id="KAK7851584.1"/>
    </source>
</evidence>
<feature type="transmembrane region" description="Helical" evidence="6">
    <location>
        <begin position="112"/>
        <end position="133"/>
    </location>
</feature>
<protein>
    <recommendedName>
        <fullName evidence="6">Protein DETOXIFICATION</fullName>
    </recommendedName>
    <alternativeName>
        <fullName evidence="6">Multidrug and toxic compound extrusion protein</fullName>
    </alternativeName>
</protein>
<keyword evidence="3 6" id="KW-0812">Transmembrane</keyword>